<proteinExistence type="predicted"/>
<dbReference type="EMBL" id="ML119060">
    <property type="protein sequence ID" value="ROT35981.1"/>
    <property type="molecule type" value="Genomic_DNA"/>
</dbReference>
<feature type="region of interest" description="Disordered" evidence="1">
    <location>
        <begin position="137"/>
        <end position="176"/>
    </location>
</feature>
<dbReference type="AlphaFoldDB" id="A0A3N2PN67"/>
<evidence type="ECO:0000259" key="2">
    <source>
        <dbReference type="Pfam" id="PF24483"/>
    </source>
</evidence>
<protein>
    <recommendedName>
        <fullName evidence="2">DUF7582 domain-containing protein</fullName>
    </recommendedName>
</protein>
<feature type="compositionally biased region" description="Low complexity" evidence="1">
    <location>
        <begin position="82"/>
        <end position="113"/>
    </location>
</feature>
<gene>
    <name evidence="3" type="ORF">SODALDRAFT_320450</name>
</gene>
<feature type="compositionally biased region" description="Basic and acidic residues" evidence="1">
    <location>
        <begin position="384"/>
        <end position="402"/>
    </location>
</feature>
<dbReference type="Pfam" id="PF24483">
    <property type="entry name" value="DUF7582"/>
    <property type="match status" value="1"/>
</dbReference>
<dbReference type="STRING" id="1314773.A0A3N2PN67"/>
<feature type="region of interest" description="Disordered" evidence="1">
    <location>
        <begin position="355"/>
        <end position="415"/>
    </location>
</feature>
<dbReference type="RefSeq" id="XP_028463787.1">
    <property type="nucleotide sequence ID" value="XM_028609535.1"/>
</dbReference>
<feature type="region of interest" description="Disordered" evidence="1">
    <location>
        <begin position="508"/>
        <end position="528"/>
    </location>
</feature>
<accession>A0A3N2PN67</accession>
<evidence type="ECO:0000256" key="1">
    <source>
        <dbReference type="SAM" id="MobiDB-lite"/>
    </source>
</evidence>
<dbReference type="OrthoDB" id="5350192at2759"/>
<dbReference type="GeneID" id="39578013"/>
<sequence>MSLSKRRISSPLEAGPSILDAQNLCPQLNDVLEYAAGRLARKGVDLTLVVLSREYQLPSIPLSPCTSPGVVSPPSSPGIQGTATTGTACSSPSSTSTSTTTTTTTIPSTPSPSRLAFAARPVASIKKKLIRPGRLPLPSLASAARGTEKTNLPSSPARSRRWPQSPASSVSTPPPITPCSPFSVSSTAATAETSVPATPACISGVAGPGSFVVRLVHPDVVTPRHERILRQAIDRAGKKFGIGPDRLPQMARASTFGLTAALTHRSLAQNEVVFSAEGLTLVSLDRLYTFKAALASYSRTGWPPRLEDAVDELRRLVLVRRRATSRAELLRSYDGLRVSAHALAEVDRMYRRAYGGPEQTGAVDGVGTPERTKHEEAEDDDEGEKWRRTTDEDTGRDKEEQAASRSAWEDSESDFQEEADLPIVMLGPARKSSTPSLRKTPVLKLKTQFDATPPPSPAQKAHGPLHNAQPVRPENTGEDSAMPTAKPGRGSRQVAIWSPISIAEVLGDDGRSTAQREGPMTPNGYDDISPITRGEWGFLMGGATGGVHHIRTAAVVRC</sequence>
<reference evidence="3 4" key="1">
    <citation type="journal article" date="2018" name="Mol. Ecol.">
        <title>The obligate alkalophilic soda-lake fungus Sodiomyces alkalinus has shifted to a protein diet.</title>
        <authorList>
            <person name="Grum-Grzhimaylo A.A."/>
            <person name="Falkoski D.L."/>
            <person name="van den Heuvel J."/>
            <person name="Valero-Jimenez C.A."/>
            <person name="Min B."/>
            <person name="Choi I.G."/>
            <person name="Lipzen A."/>
            <person name="Daum C.G."/>
            <person name="Aanen D.K."/>
            <person name="Tsang A."/>
            <person name="Henrissat B."/>
            <person name="Bilanenko E.N."/>
            <person name="de Vries R.P."/>
            <person name="van Kan J.A.L."/>
            <person name="Grigoriev I.V."/>
            <person name="Debets A.J.M."/>
        </authorList>
    </citation>
    <scope>NUCLEOTIDE SEQUENCE [LARGE SCALE GENOMIC DNA]</scope>
    <source>
        <strain evidence="3 4">F11</strain>
    </source>
</reference>
<feature type="domain" description="DUF7582" evidence="2">
    <location>
        <begin position="221"/>
        <end position="355"/>
    </location>
</feature>
<organism evidence="3 4">
    <name type="scientific">Sodiomyces alkalinus (strain CBS 110278 / VKM F-3762 / F11)</name>
    <name type="common">Alkaliphilic filamentous fungus</name>
    <dbReference type="NCBI Taxonomy" id="1314773"/>
    <lineage>
        <taxon>Eukaryota</taxon>
        <taxon>Fungi</taxon>
        <taxon>Dikarya</taxon>
        <taxon>Ascomycota</taxon>
        <taxon>Pezizomycotina</taxon>
        <taxon>Sordariomycetes</taxon>
        <taxon>Hypocreomycetidae</taxon>
        <taxon>Glomerellales</taxon>
        <taxon>Plectosphaerellaceae</taxon>
        <taxon>Sodiomyces</taxon>
    </lineage>
</organism>
<feature type="region of interest" description="Disordered" evidence="1">
    <location>
        <begin position="65"/>
        <end position="114"/>
    </location>
</feature>
<dbReference type="InterPro" id="IPR056004">
    <property type="entry name" value="DUF7582"/>
</dbReference>
<dbReference type="Proteomes" id="UP000272025">
    <property type="component" value="Unassembled WGS sequence"/>
</dbReference>
<feature type="region of interest" description="Disordered" evidence="1">
    <location>
        <begin position="449"/>
        <end position="492"/>
    </location>
</feature>
<evidence type="ECO:0000313" key="4">
    <source>
        <dbReference type="Proteomes" id="UP000272025"/>
    </source>
</evidence>
<keyword evidence="4" id="KW-1185">Reference proteome</keyword>
<name>A0A3N2PN67_SODAK</name>
<evidence type="ECO:0000313" key="3">
    <source>
        <dbReference type="EMBL" id="ROT35981.1"/>
    </source>
</evidence>